<dbReference type="SUPFAM" id="SSF53300">
    <property type="entry name" value="vWA-like"/>
    <property type="match status" value="1"/>
</dbReference>
<reference evidence="3 4" key="1">
    <citation type="submission" date="2023-08" db="EMBL/GenBank/DDBJ databases">
        <title>Implementing the SeqCode for naming new Mesorhizobium species isolated from Vachellia karroo root nodules.</title>
        <authorList>
            <person name="Van Lill M."/>
        </authorList>
    </citation>
    <scope>NUCLEOTIDE SEQUENCE [LARGE SCALE GENOMIC DNA]</scope>
    <source>
        <strain evidence="3 4">VK25D</strain>
    </source>
</reference>
<dbReference type="InterPro" id="IPR036465">
    <property type="entry name" value="vWFA_dom_sf"/>
</dbReference>
<dbReference type="SMART" id="SM00327">
    <property type="entry name" value="VWA"/>
    <property type="match status" value="1"/>
</dbReference>
<comment type="caution">
    <text evidence="3">The sequence shown here is derived from an EMBL/GenBank/DDBJ whole genome shotgun (WGS) entry which is preliminary data.</text>
</comment>
<dbReference type="Pfam" id="PF13519">
    <property type="entry name" value="VWA_2"/>
    <property type="match status" value="1"/>
</dbReference>
<dbReference type="InterPro" id="IPR002035">
    <property type="entry name" value="VWF_A"/>
</dbReference>
<evidence type="ECO:0000313" key="3">
    <source>
        <dbReference type="EMBL" id="MDX8535566.1"/>
    </source>
</evidence>
<dbReference type="PROSITE" id="PS50234">
    <property type="entry name" value="VWFA"/>
    <property type="match status" value="1"/>
</dbReference>
<dbReference type="RefSeq" id="WP_320253142.1">
    <property type="nucleotide sequence ID" value="NZ_JAVIIQ010000023.1"/>
</dbReference>
<dbReference type="Gene3D" id="3.40.50.410">
    <property type="entry name" value="von Willebrand factor, type A domain"/>
    <property type="match status" value="1"/>
</dbReference>
<feature type="domain" description="VWFA" evidence="2">
    <location>
        <begin position="26"/>
        <end position="205"/>
    </location>
</feature>
<keyword evidence="1" id="KW-0732">Signal</keyword>
<sequence length="543" mass="56731">MAGLARSVAAAVLLLSMTSFGFAANKVIIILDASGSMWAQIDGKPKLEIARESLRTVLQSVPADDEIGFMAYGHRTKGSCDDIELIVPPQAGSASAISAAADSMKFLGKTPLTAAVKQAAEALKYTEDKATVVLITDGLETCGGDPCALGKELKESGVDFTADVVGFGLSADEGKQIACLAENTGGKYIQASDEKALQEALVETVAAPAPAPAPKAAEVDYNLVPTALLKEGGEAPKSDVYFEIFKDDAKGTGGEHVDYGYNTVKFHLAAGNYIVVATSGAARAEQKVSLTADKATEPALNLNAAEISIHARPAPGADIDRGAQISIAYPGGASDANYGEVKYVVPTGETKVTVSLGAGEASETMQLVAGQVIDKDMIVGVGKAKANAFYTQGGEKAGTDVSWKVYKAAKKLDGTRDQVTYAYGPDSQFDLPPGHYVMGVDVQAVSTEQPFSVTVGQMSDVNVTLNAGVVAVDAPGADGFKIYEARKDIQGERKQVTYAYGEKMQTTLAAGDYVLVTNFTTDKADKETSFTVKAGERNELTVQ</sequence>
<evidence type="ECO:0000313" key="4">
    <source>
        <dbReference type="Proteomes" id="UP001285154"/>
    </source>
</evidence>
<gene>
    <name evidence="3" type="ORF">RFM42_31665</name>
</gene>
<name>A0ABU5AE60_9HYPH</name>
<organism evidence="3 4">
    <name type="scientific">Mesorhizobium vachelliae</name>
    <dbReference type="NCBI Taxonomy" id="3072309"/>
    <lineage>
        <taxon>Bacteria</taxon>
        <taxon>Pseudomonadati</taxon>
        <taxon>Pseudomonadota</taxon>
        <taxon>Alphaproteobacteria</taxon>
        <taxon>Hyphomicrobiales</taxon>
        <taxon>Phyllobacteriaceae</taxon>
        <taxon>Mesorhizobium</taxon>
    </lineage>
</organism>
<protein>
    <submittedName>
        <fullName evidence="3">VWA domain-containing protein</fullName>
    </submittedName>
</protein>
<proteinExistence type="predicted"/>
<feature type="signal peptide" evidence="1">
    <location>
        <begin position="1"/>
        <end position="23"/>
    </location>
</feature>
<evidence type="ECO:0000256" key="1">
    <source>
        <dbReference type="SAM" id="SignalP"/>
    </source>
</evidence>
<feature type="chain" id="PRO_5045411688" evidence="1">
    <location>
        <begin position="24"/>
        <end position="543"/>
    </location>
</feature>
<dbReference type="EMBL" id="JAVIIQ010000023">
    <property type="protein sequence ID" value="MDX8535566.1"/>
    <property type="molecule type" value="Genomic_DNA"/>
</dbReference>
<evidence type="ECO:0000259" key="2">
    <source>
        <dbReference type="PROSITE" id="PS50234"/>
    </source>
</evidence>
<dbReference type="Proteomes" id="UP001285154">
    <property type="component" value="Unassembled WGS sequence"/>
</dbReference>
<keyword evidence="4" id="KW-1185">Reference proteome</keyword>
<accession>A0ABU5AE60</accession>